<evidence type="ECO:0000256" key="2">
    <source>
        <dbReference type="ARBA" id="ARBA00022475"/>
    </source>
</evidence>
<dbReference type="Gene3D" id="3.30.870.10">
    <property type="entry name" value="Endonuclease Chain A"/>
    <property type="match status" value="2"/>
</dbReference>
<dbReference type="SUPFAM" id="SSF56024">
    <property type="entry name" value="Phospholipase D/nuclease"/>
    <property type="match status" value="2"/>
</dbReference>
<dbReference type="InterPro" id="IPR022924">
    <property type="entry name" value="Cardiolipin_synthase"/>
</dbReference>
<keyword evidence="2" id="KW-1003">Cell membrane</keyword>
<protein>
    <recommendedName>
        <fullName evidence="8">Cardiolipin synthase</fullName>
        <ecNumber evidence="8">2.7.8.-</ecNumber>
    </recommendedName>
</protein>
<dbReference type="EMBL" id="FNAG01000017">
    <property type="protein sequence ID" value="SDE07641.1"/>
    <property type="molecule type" value="Genomic_DNA"/>
</dbReference>
<dbReference type="PROSITE" id="PS50035">
    <property type="entry name" value="PLD"/>
    <property type="match status" value="2"/>
</dbReference>
<dbReference type="InterPro" id="IPR001736">
    <property type="entry name" value="PLipase_D/transphosphatidylase"/>
</dbReference>
<dbReference type="AlphaFoldDB" id="A0A1G6ZYR5"/>
<proteinExistence type="predicted"/>
<dbReference type="SMART" id="SM00155">
    <property type="entry name" value="PLDc"/>
    <property type="match status" value="2"/>
</dbReference>
<feature type="domain" description="PLD phosphodiesterase" evidence="10">
    <location>
        <begin position="210"/>
        <end position="237"/>
    </location>
</feature>
<dbReference type="GO" id="GO:0005886">
    <property type="term" value="C:plasma membrane"/>
    <property type="evidence" value="ECO:0007669"/>
    <property type="project" value="UniProtKB-SubCell"/>
</dbReference>
<comment type="subcellular location">
    <subcellularLocation>
        <location evidence="1">Cell membrane</location>
    </subcellularLocation>
</comment>
<keyword evidence="3" id="KW-0808">Transferase</keyword>
<keyword evidence="6 9" id="KW-1133">Transmembrane helix</keyword>
<evidence type="ECO:0000256" key="6">
    <source>
        <dbReference type="ARBA" id="ARBA00022989"/>
    </source>
</evidence>
<dbReference type="PANTHER" id="PTHR21248:SF22">
    <property type="entry name" value="PHOSPHOLIPASE D"/>
    <property type="match status" value="1"/>
</dbReference>
<evidence type="ECO:0000256" key="5">
    <source>
        <dbReference type="ARBA" id="ARBA00022737"/>
    </source>
</evidence>
<dbReference type="InterPro" id="IPR025202">
    <property type="entry name" value="PLD-like_dom"/>
</dbReference>
<name>A0A1G6ZYR5_9GAMM</name>
<feature type="domain" description="PLD phosphodiesterase" evidence="10">
    <location>
        <begin position="384"/>
        <end position="411"/>
    </location>
</feature>
<dbReference type="CDD" id="cd09110">
    <property type="entry name" value="PLDc_CLS_1"/>
    <property type="match status" value="1"/>
</dbReference>
<evidence type="ECO:0000256" key="3">
    <source>
        <dbReference type="ARBA" id="ARBA00022679"/>
    </source>
</evidence>
<dbReference type="GO" id="GO:0008808">
    <property type="term" value="F:cardiolipin synthase activity"/>
    <property type="evidence" value="ECO:0007669"/>
    <property type="project" value="UniProtKB-UniRule"/>
</dbReference>
<dbReference type="GO" id="GO:0032049">
    <property type="term" value="P:cardiolipin biosynthetic process"/>
    <property type="evidence" value="ECO:0007669"/>
    <property type="project" value="UniProtKB-UniRule"/>
</dbReference>
<feature type="transmembrane region" description="Helical" evidence="9">
    <location>
        <begin position="6"/>
        <end position="26"/>
    </location>
</feature>
<evidence type="ECO:0000256" key="1">
    <source>
        <dbReference type="ARBA" id="ARBA00004236"/>
    </source>
</evidence>
<dbReference type="CDD" id="cd09112">
    <property type="entry name" value="PLDc_CLS_2"/>
    <property type="match status" value="1"/>
</dbReference>
<dbReference type="RefSeq" id="WP_091245561.1">
    <property type="nucleotide sequence ID" value="NZ_FNAG01000017.1"/>
</dbReference>
<reference evidence="11 12" key="1">
    <citation type="submission" date="2016-10" db="EMBL/GenBank/DDBJ databases">
        <authorList>
            <person name="de Groot N.N."/>
        </authorList>
    </citation>
    <scope>NUCLEOTIDE SEQUENCE [LARGE SCALE GENOMIC DNA]</scope>
    <source>
        <strain evidence="11 12">DSM 16957</strain>
    </source>
</reference>
<dbReference type="Pfam" id="PF13091">
    <property type="entry name" value="PLDc_2"/>
    <property type="match status" value="2"/>
</dbReference>
<keyword evidence="4 9" id="KW-0812">Transmembrane</keyword>
<evidence type="ECO:0000256" key="8">
    <source>
        <dbReference type="NCBIfam" id="TIGR04265"/>
    </source>
</evidence>
<dbReference type="OrthoDB" id="9762009at2"/>
<dbReference type="EC" id="2.7.8.-" evidence="8"/>
<dbReference type="STRING" id="265719.SAMN04488509_11710"/>
<organism evidence="11 12">
    <name type="scientific">Aquimonas voraii</name>
    <dbReference type="NCBI Taxonomy" id="265719"/>
    <lineage>
        <taxon>Bacteria</taxon>
        <taxon>Pseudomonadati</taxon>
        <taxon>Pseudomonadota</taxon>
        <taxon>Gammaproteobacteria</taxon>
        <taxon>Lysobacterales</taxon>
        <taxon>Lysobacteraceae</taxon>
        <taxon>Aquimonas</taxon>
    </lineage>
</organism>
<dbReference type="Proteomes" id="UP000199603">
    <property type="component" value="Unassembled WGS sequence"/>
</dbReference>
<dbReference type="PANTHER" id="PTHR21248">
    <property type="entry name" value="CARDIOLIPIN SYNTHASE"/>
    <property type="match status" value="1"/>
</dbReference>
<evidence type="ECO:0000256" key="7">
    <source>
        <dbReference type="ARBA" id="ARBA00023136"/>
    </source>
</evidence>
<evidence type="ECO:0000256" key="4">
    <source>
        <dbReference type="ARBA" id="ARBA00022692"/>
    </source>
</evidence>
<feature type="transmembrane region" description="Helical" evidence="9">
    <location>
        <begin position="35"/>
        <end position="55"/>
    </location>
</feature>
<evidence type="ECO:0000313" key="12">
    <source>
        <dbReference type="Proteomes" id="UP000199603"/>
    </source>
</evidence>
<keyword evidence="7 9" id="KW-0472">Membrane</keyword>
<keyword evidence="12" id="KW-1185">Reference proteome</keyword>
<gene>
    <name evidence="11" type="ORF">SAMN04488509_11710</name>
</gene>
<keyword evidence="5" id="KW-0677">Repeat</keyword>
<sequence>MDSQAAYWLGLGWALYLGALSVWIVLQKRPPVSTLAWILSLAALPVVGFAIYHWLGPVRIRRQQLKRRRSRRRLEREPLSECDVLAALASPLEQRQARLVERLTRIAPTTAQRIELLSDGAATYSALLAAIHGAREHVHCEYYIFEPDRIGCAVRDALAERARAGVAVRLLVDAVGSAGLSKRFLRPLRDAGAEVVFFHPFRLATLRPLLNLRTHRKIAVIDGRIGFTGGINVSDTQDERVHSGAFRDLHLRIEGAAVNGLQQVFVEDWLYASRRPLKQHGMFPLLPPGEIPLQWLPSGPDTPQEPIHRAMLQGIGDAERRVWLVTPYFVPPEPALYALSRAAQRGVDVRVLVPRRADSRTVTYASRSYFDELLRAGVRVFEYTPRMLHTKALLVDEALCTLGSANFDARSFRLNFELCLNLYGAGPARALEAVLQLDFANAIEVRRPRRLTRAQRLAEAGARLLSPVL</sequence>
<dbReference type="NCBIfam" id="TIGR04265">
    <property type="entry name" value="bac_cardiolipin"/>
    <property type="match status" value="1"/>
</dbReference>
<evidence type="ECO:0000256" key="9">
    <source>
        <dbReference type="SAM" id="Phobius"/>
    </source>
</evidence>
<accession>A0A1G6ZYR5</accession>
<evidence type="ECO:0000259" key="10">
    <source>
        <dbReference type="PROSITE" id="PS50035"/>
    </source>
</evidence>
<evidence type="ECO:0000313" key="11">
    <source>
        <dbReference type="EMBL" id="SDE07641.1"/>
    </source>
</evidence>